<dbReference type="Proteomes" id="UP000298030">
    <property type="component" value="Unassembled WGS sequence"/>
</dbReference>
<dbReference type="OrthoDB" id="2875868at2759"/>
<proteinExistence type="predicted"/>
<evidence type="ECO:0000313" key="2">
    <source>
        <dbReference type="Proteomes" id="UP000298030"/>
    </source>
</evidence>
<protein>
    <submittedName>
        <fullName evidence="1">Uncharacterized protein</fullName>
    </submittedName>
</protein>
<comment type="caution">
    <text evidence="1">The sequence shown here is derived from an EMBL/GenBank/DDBJ whole genome shotgun (WGS) entry which is preliminary data.</text>
</comment>
<evidence type="ECO:0000313" key="1">
    <source>
        <dbReference type="EMBL" id="TEB40258.1"/>
    </source>
</evidence>
<dbReference type="AlphaFoldDB" id="A0A4Y7U2H7"/>
<sequence length="279" mass="31582">MSHKREACMQQNAFRHVPIESIAQLDICSDLRTHRVQLQVSHLPKYELHSVKGVAITRSIEDRPMHQATVNVPKPVLEGGFRGRGHEKAYASPGHLNVSLSACAPTDVSALRDTPSRVVNGSTKRRDTPLEQEKWRPCHMGMDLVYSECIITFIKPVVENKNDPRRRSYIGEYIAECATGTCGYLVALERLFSNRSILVRAYAKRHGDGSRENATQGGAEVLNHVPDWASMDLDDFENDLQEDKEMDEMIEFLHAAMFPRKKGGPRIAGYDWTQPIWSR</sequence>
<keyword evidence="2" id="KW-1185">Reference proteome</keyword>
<dbReference type="EMBL" id="QPFP01000001">
    <property type="protein sequence ID" value="TEB40258.1"/>
    <property type="molecule type" value="Genomic_DNA"/>
</dbReference>
<gene>
    <name evidence="1" type="ORF">FA13DRAFT_1704302</name>
</gene>
<accession>A0A4Y7U2H7</accession>
<name>A0A4Y7U2H7_COPMI</name>
<organism evidence="1 2">
    <name type="scientific">Coprinellus micaceus</name>
    <name type="common">Glistening ink-cap mushroom</name>
    <name type="synonym">Coprinus micaceus</name>
    <dbReference type="NCBI Taxonomy" id="71717"/>
    <lineage>
        <taxon>Eukaryota</taxon>
        <taxon>Fungi</taxon>
        <taxon>Dikarya</taxon>
        <taxon>Basidiomycota</taxon>
        <taxon>Agaricomycotina</taxon>
        <taxon>Agaricomycetes</taxon>
        <taxon>Agaricomycetidae</taxon>
        <taxon>Agaricales</taxon>
        <taxon>Agaricineae</taxon>
        <taxon>Psathyrellaceae</taxon>
        <taxon>Coprinellus</taxon>
    </lineage>
</organism>
<reference evidence="1 2" key="1">
    <citation type="journal article" date="2019" name="Nat. Ecol. Evol.">
        <title>Megaphylogeny resolves global patterns of mushroom evolution.</title>
        <authorList>
            <person name="Varga T."/>
            <person name="Krizsan K."/>
            <person name="Foldi C."/>
            <person name="Dima B."/>
            <person name="Sanchez-Garcia M."/>
            <person name="Sanchez-Ramirez S."/>
            <person name="Szollosi G.J."/>
            <person name="Szarkandi J.G."/>
            <person name="Papp V."/>
            <person name="Albert L."/>
            <person name="Andreopoulos W."/>
            <person name="Angelini C."/>
            <person name="Antonin V."/>
            <person name="Barry K.W."/>
            <person name="Bougher N.L."/>
            <person name="Buchanan P."/>
            <person name="Buyck B."/>
            <person name="Bense V."/>
            <person name="Catcheside P."/>
            <person name="Chovatia M."/>
            <person name="Cooper J."/>
            <person name="Damon W."/>
            <person name="Desjardin D."/>
            <person name="Finy P."/>
            <person name="Geml J."/>
            <person name="Haridas S."/>
            <person name="Hughes K."/>
            <person name="Justo A."/>
            <person name="Karasinski D."/>
            <person name="Kautmanova I."/>
            <person name="Kiss B."/>
            <person name="Kocsube S."/>
            <person name="Kotiranta H."/>
            <person name="LaButti K.M."/>
            <person name="Lechner B.E."/>
            <person name="Liimatainen K."/>
            <person name="Lipzen A."/>
            <person name="Lukacs Z."/>
            <person name="Mihaltcheva S."/>
            <person name="Morgado L.N."/>
            <person name="Niskanen T."/>
            <person name="Noordeloos M.E."/>
            <person name="Ohm R.A."/>
            <person name="Ortiz-Santana B."/>
            <person name="Ovrebo C."/>
            <person name="Racz N."/>
            <person name="Riley R."/>
            <person name="Savchenko A."/>
            <person name="Shiryaev A."/>
            <person name="Soop K."/>
            <person name="Spirin V."/>
            <person name="Szebenyi C."/>
            <person name="Tomsovsky M."/>
            <person name="Tulloss R.E."/>
            <person name="Uehling J."/>
            <person name="Grigoriev I.V."/>
            <person name="Vagvolgyi C."/>
            <person name="Papp T."/>
            <person name="Martin F.M."/>
            <person name="Miettinen O."/>
            <person name="Hibbett D.S."/>
            <person name="Nagy L.G."/>
        </authorList>
    </citation>
    <scope>NUCLEOTIDE SEQUENCE [LARGE SCALE GENOMIC DNA]</scope>
    <source>
        <strain evidence="1 2">FP101781</strain>
    </source>
</reference>